<evidence type="ECO:0000256" key="4">
    <source>
        <dbReference type="ARBA" id="ARBA00022827"/>
    </source>
</evidence>
<evidence type="ECO:0000256" key="2">
    <source>
        <dbReference type="ARBA" id="ARBA00007532"/>
    </source>
</evidence>
<dbReference type="SUPFAM" id="SSF51905">
    <property type="entry name" value="FAD/NAD(P)-binding domain"/>
    <property type="match status" value="1"/>
</dbReference>
<keyword evidence="3" id="KW-0285">Flavoprotein</keyword>
<dbReference type="InterPro" id="IPR023753">
    <property type="entry name" value="FAD/NAD-binding_dom"/>
</dbReference>
<dbReference type="PANTHER" id="PTHR43014">
    <property type="entry name" value="MERCURIC REDUCTASE"/>
    <property type="match status" value="1"/>
</dbReference>
<evidence type="ECO:0000256" key="3">
    <source>
        <dbReference type="ARBA" id="ARBA00022630"/>
    </source>
</evidence>
<evidence type="ECO:0000259" key="6">
    <source>
        <dbReference type="Pfam" id="PF07992"/>
    </source>
</evidence>
<dbReference type="RefSeq" id="WP_308868281.1">
    <property type="nucleotide sequence ID" value="NZ_JAVFWO010000003.1"/>
</dbReference>
<accession>A0ABU0Z4D7</accession>
<keyword evidence="4" id="KW-0274">FAD</keyword>
<feature type="domain" description="Pyridine nucleotide-disulphide oxidoreductase dimerisation" evidence="5">
    <location>
        <begin position="365"/>
        <end position="471"/>
    </location>
</feature>
<dbReference type="Gene3D" id="3.30.390.30">
    <property type="match status" value="1"/>
</dbReference>
<comment type="caution">
    <text evidence="7">The sequence shown here is derived from an EMBL/GenBank/DDBJ whole genome shotgun (WGS) entry which is preliminary data.</text>
</comment>
<gene>
    <name evidence="7" type="ORF">Q9R08_12120</name>
</gene>
<dbReference type="InterPro" id="IPR004099">
    <property type="entry name" value="Pyr_nucl-diS_OxRdtase_dimer"/>
</dbReference>
<protein>
    <submittedName>
        <fullName evidence="7">NAD(P)H-quinone dehydrogenase</fullName>
    </submittedName>
</protein>
<sequence>MESMSISFETTQSVAILGGGPGGYEAALAAAQLGAEVTVVERAGIGGSAVITDVVPSKSLIATADAAVAIAGAGDLGVQLFAKGKDGKPLKPEIAINLSAVNKRLLTLARQQSDDMRASLVEAGVRIISGHGRLEGDHAVVVSTGPGGTDFDRIEADTLVVSTGSSPRELASAKPDGDRILTWTQLYNMSALPEHLIVVGSGVTGAEFAGAYMNLGAKVTLVSSRDQVLPGEDKDAAAVLERVFKRGGMKLLSKSRAAKVENTGDAVVVTLSDGRTVEGSHCLMAVGSVPNTAGIGLEEAGIQMTESGNIQVNRVARTSVPNIYAAGDCTTFVPLASVASMQGRTAIFHALGDVVIPLERRRITSNIFTAPEIATIGWQEKDIEDGHINGVVHKLPLAANPRAKMMGIKDGFVKIIAREGSGTVIGGVIVAPRASELIYPIAIAVERRLTVDQVSRVFAVYPSLSGSITDAARAMHVVDHNVYGG</sequence>
<dbReference type="EMBL" id="JAVFWO010000003">
    <property type="protein sequence ID" value="MDQ7878726.1"/>
    <property type="molecule type" value="Genomic_DNA"/>
</dbReference>
<dbReference type="SUPFAM" id="SSF55424">
    <property type="entry name" value="FAD/NAD-linked reductases, dimerisation (C-terminal) domain"/>
    <property type="match status" value="1"/>
</dbReference>
<evidence type="ECO:0000256" key="1">
    <source>
        <dbReference type="ARBA" id="ARBA00001974"/>
    </source>
</evidence>
<evidence type="ECO:0000259" key="5">
    <source>
        <dbReference type="Pfam" id="PF02852"/>
    </source>
</evidence>
<dbReference type="PIRSF" id="PIRSF000350">
    <property type="entry name" value="Mercury_reductase_MerA"/>
    <property type="match status" value="1"/>
</dbReference>
<comment type="cofactor">
    <cofactor evidence="1">
        <name>FAD</name>
        <dbReference type="ChEBI" id="CHEBI:57692"/>
    </cofactor>
</comment>
<dbReference type="PRINTS" id="PR00411">
    <property type="entry name" value="PNDRDTASEI"/>
</dbReference>
<dbReference type="Proteomes" id="UP001235133">
    <property type="component" value="Unassembled WGS sequence"/>
</dbReference>
<name>A0ABU0Z4D7_9MICO</name>
<comment type="similarity">
    <text evidence="2">Belongs to the class-I pyridine nucleotide-disulfide oxidoreductase family.</text>
</comment>
<dbReference type="InterPro" id="IPR036188">
    <property type="entry name" value="FAD/NAD-bd_sf"/>
</dbReference>
<reference evidence="7 8" key="1">
    <citation type="submission" date="2023-08" db="EMBL/GenBank/DDBJ databases">
        <title>Microbacterium psychrotolerans sp. nov., a psychrotolerant bacterium isolated from soil in Heilongjiang Province, China.</title>
        <authorList>
            <person name="An P."/>
            <person name="Zhao D."/>
            <person name="Xiang H."/>
        </authorList>
    </citation>
    <scope>NUCLEOTIDE SEQUENCE [LARGE SCALE GENOMIC DNA]</scope>
    <source>
        <strain evidence="7 8">QXD-8</strain>
    </source>
</reference>
<dbReference type="PRINTS" id="PR00368">
    <property type="entry name" value="FADPNR"/>
</dbReference>
<dbReference type="InterPro" id="IPR016156">
    <property type="entry name" value="FAD/NAD-linked_Rdtase_dimer_sf"/>
</dbReference>
<organism evidence="7 8">
    <name type="scientific">Microbacterium psychrotolerans</name>
    <dbReference type="NCBI Taxonomy" id="3068321"/>
    <lineage>
        <taxon>Bacteria</taxon>
        <taxon>Bacillati</taxon>
        <taxon>Actinomycetota</taxon>
        <taxon>Actinomycetes</taxon>
        <taxon>Micrococcales</taxon>
        <taxon>Microbacteriaceae</taxon>
        <taxon>Microbacterium</taxon>
    </lineage>
</organism>
<dbReference type="Pfam" id="PF02852">
    <property type="entry name" value="Pyr_redox_dim"/>
    <property type="match status" value="1"/>
</dbReference>
<evidence type="ECO:0000313" key="8">
    <source>
        <dbReference type="Proteomes" id="UP001235133"/>
    </source>
</evidence>
<dbReference type="Gene3D" id="3.50.50.60">
    <property type="entry name" value="FAD/NAD(P)-binding domain"/>
    <property type="match status" value="2"/>
</dbReference>
<dbReference type="Pfam" id="PF07992">
    <property type="entry name" value="Pyr_redox_2"/>
    <property type="match status" value="1"/>
</dbReference>
<evidence type="ECO:0000313" key="7">
    <source>
        <dbReference type="EMBL" id="MDQ7878726.1"/>
    </source>
</evidence>
<proteinExistence type="inferred from homology"/>
<dbReference type="PANTHER" id="PTHR43014:SF1">
    <property type="entry name" value="NAD(P)H DEHYDROGENASE (QUINONE)"/>
    <property type="match status" value="1"/>
</dbReference>
<feature type="domain" description="FAD/NAD(P)-binding" evidence="6">
    <location>
        <begin position="13"/>
        <end position="343"/>
    </location>
</feature>
<dbReference type="NCBIfam" id="NF005883">
    <property type="entry name" value="PRK07845.1"/>
    <property type="match status" value="1"/>
</dbReference>
<keyword evidence="8" id="KW-1185">Reference proteome</keyword>
<dbReference type="InterPro" id="IPR001100">
    <property type="entry name" value="Pyr_nuc-diS_OxRdtase"/>
</dbReference>